<proteinExistence type="predicted"/>
<reference evidence="6 7" key="1">
    <citation type="submission" date="2018-06" db="EMBL/GenBank/DDBJ databases">
        <authorList>
            <consortium name="Pathogen Informatics"/>
            <person name="Doyle S."/>
        </authorList>
    </citation>
    <scope>NUCLEOTIDE SEQUENCE [LARGE SCALE GENOMIC DNA]</scope>
    <source>
        <strain evidence="6 7">NCTC13063</strain>
    </source>
</reference>
<dbReference type="PROSITE" id="PS51635">
    <property type="entry name" value="PNPLA"/>
    <property type="match status" value="1"/>
</dbReference>
<dbReference type="Proteomes" id="UP000255283">
    <property type="component" value="Unassembled WGS sequence"/>
</dbReference>
<dbReference type="Pfam" id="PF01734">
    <property type="entry name" value="Patatin"/>
    <property type="match status" value="1"/>
</dbReference>
<keyword evidence="2 4" id="KW-0442">Lipid degradation</keyword>
<comment type="caution">
    <text evidence="6">The sequence shown here is derived from an EMBL/GenBank/DDBJ whole genome shotgun (WGS) entry which is preliminary data.</text>
</comment>
<feature type="domain" description="PNPLA" evidence="5">
    <location>
        <begin position="23"/>
        <end position="183"/>
    </location>
</feature>
<feature type="short sequence motif" description="GXSXG" evidence="4">
    <location>
        <begin position="54"/>
        <end position="58"/>
    </location>
</feature>
<dbReference type="SUPFAM" id="SSF52151">
    <property type="entry name" value="FabD/lysophospholipase-like"/>
    <property type="match status" value="1"/>
</dbReference>
<dbReference type="InterPro" id="IPR050301">
    <property type="entry name" value="NTE"/>
</dbReference>
<dbReference type="GO" id="GO:0016042">
    <property type="term" value="P:lipid catabolic process"/>
    <property type="evidence" value="ECO:0007669"/>
    <property type="project" value="UniProtKB-UniRule"/>
</dbReference>
<dbReference type="Gene3D" id="3.40.1090.10">
    <property type="entry name" value="Cytosolic phospholipase A2 catalytic domain"/>
    <property type="match status" value="2"/>
</dbReference>
<dbReference type="GO" id="GO:0016787">
    <property type="term" value="F:hydrolase activity"/>
    <property type="evidence" value="ECO:0007669"/>
    <property type="project" value="UniProtKB-UniRule"/>
</dbReference>
<evidence type="ECO:0000256" key="2">
    <source>
        <dbReference type="ARBA" id="ARBA00022963"/>
    </source>
</evidence>
<evidence type="ECO:0000259" key="5">
    <source>
        <dbReference type="PROSITE" id="PS51635"/>
    </source>
</evidence>
<evidence type="ECO:0000256" key="1">
    <source>
        <dbReference type="ARBA" id="ARBA00022801"/>
    </source>
</evidence>
<evidence type="ECO:0000256" key="3">
    <source>
        <dbReference type="ARBA" id="ARBA00023098"/>
    </source>
</evidence>
<dbReference type="PANTHER" id="PTHR14226:SF76">
    <property type="entry name" value="NTE FAMILY PROTEIN RSSA"/>
    <property type="match status" value="1"/>
</dbReference>
<sequence>MKKIIEAIRGMFPGRHRGKDVALVLGGGGARGIAHIGAIEVLEERGYHITSVAGTSMGALVGGLYAAGQLDELKCRILNLDRKQMVSIMDVSLGLDHIASGRHLMQLINSLIGDVMIEDLPIPFCCCATDVVGGREHVFRSGRLSTAIRSSISIPCVFKPVSEDGHIYVDGSVHNTLPLDRVVRHEGDLLVAVNVSAPDDEPFTAYLKQPVEAPSEAERTLRSRLSFLKTDFSENYMNMALRIARLSIQNNTRMALRLTPPDICVELPMNSFGLFDFDKGEEIIRRGREEMERELESLCNSLF</sequence>
<evidence type="ECO:0000313" key="7">
    <source>
        <dbReference type="Proteomes" id="UP000255283"/>
    </source>
</evidence>
<keyword evidence="1 4" id="KW-0378">Hydrolase</keyword>
<dbReference type="InterPro" id="IPR002641">
    <property type="entry name" value="PNPLA_dom"/>
</dbReference>
<comment type="caution">
    <text evidence="4">Lacks conserved residue(s) required for the propagation of feature annotation.</text>
</comment>
<dbReference type="EMBL" id="UGTJ01000001">
    <property type="protein sequence ID" value="SUB78782.1"/>
    <property type="molecule type" value="Genomic_DNA"/>
</dbReference>
<feature type="active site" description="Nucleophile" evidence="4">
    <location>
        <position position="56"/>
    </location>
</feature>
<dbReference type="PANTHER" id="PTHR14226">
    <property type="entry name" value="NEUROPATHY TARGET ESTERASE/SWISS CHEESE D.MELANOGASTER"/>
    <property type="match status" value="1"/>
</dbReference>
<name>A0AAQ1UFQ7_9BACT</name>
<organism evidence="6 7">
    <name type="scientific">Segatella buccae</name>
    <dbReference type="NCBI Taxonomy" id="28126"/>
    <lineage>
        <taxon>Bacteria</taxon>
        <taxon>Pseudomonadati</taxon>
        <taxon>Bacteroidota</taxon>
        <taxon>Bacteroidia</taxon>
        <taxon>Bacteroidales</taxon>
        <taxon>Prevotellaceae</taxon>
        <taxon>Segatella</taxon>
    </lineage>
</organism>
<dbReference type="AlphaFoldDB" id="A0AAQ1UFQ7"/>
<evidence type="ECO:0000313" key="6">
    <source>
        <dbReference type="EMBL" id="SUB78782.1"/>
    </source>
</evidence>
<feature type="active site" description="Proton acceptor" evidence="4">
    <location>
        <position position="170"/>
    </location>
</feature>
<keyword evidence="3 4" id="KW-0443">Lipid metabolism</keyword>
<accession>A0AAQ1UFQ7</accession>
<protein>
    <submittedName>
        <fullName evidence="6">NTE family protein rssA</fullName>
    </submittedName>
</protein>
<dbReference type="InterPro" id="IPR016035">
    <property type="entry name" value="Acyl_Trfase/lysoPLipase"/>
</dbReference>
<feature type="short sequence motif" description="GXGXXG" evidence="4">
    <location>
        <begin position="27"/>
        <end position="32"/>
    </location>
</feature>
<gene>
    <name evidence="6" type="primary">rssA_1</name>
    <name evidence="6" type="ORF">NCTC13063_00027</name>
</gene>
<evidence type="ECO:0000256" key="4">
    <source>
        <dbReference type="PROSITE-ProRule" id="PRU01161"/>
    </source>
</evidence>